<organism evidence="1 2">
    <name type="scientific">Peronospora effusa</name>
    <dbReference type="NCBI Taxonomy" id="542832"/>
    <lineage>
        <taxon>Eukaryota</taxon>
        <taxon>Sar</taxon>
        <taxon>Stramenopiles</taxon>
        <taxon>Oomycota</taxon>
        <taxon>Peronosporomycetes</taxon>
        <taxon>Peronosporales</taxon>
        <taxon>Peronosporaceae</taxon>
        <taxon>Peronospora</taxon>
    </lineage>
</organism>
<keyword evidence="2" id="KW-1185">Reference proteome</keyword>
<evidence type="ECO:0000313" key="1">
    <source>
        <dbReference type="EMBL" id="RMX66487.1"/>
    </source>
</evidence>
<accession>A0A3M6VJE2</accession>
<evidence type="ECO:0000313" key="2">
    <source>
        <dbReference type="Proteomes" id="UP000282087"/>
    </source>
</evidence>
<reference evidence="1 2" key="1">
    <citation type="submission" date="2018-06" db="EMBL/GenBank/DDBJ databases">
        <title>Comparative genomics of downy mildews reveals potential adaptations to biotrophy.</title>
        <authorList>
            <person name="Fletcher K."/>
            <person name="Klosterman S.J."/>
            <person name="Derevnina L."/>
            <person name="Martin F."/>
            <person name="Koike S."/>
            <person name="Reyes Chin-Wo S."/>
            <person name="Mou B."/>
            <person name="Michelmore R."/>
        </authorList>
    </citation>
    <scope>NUCLEOTIDE SEQUENCE [LARGE SCALE GENOMIC DNA]</scope>
    <source>
        <strain evidence="1 2">R14</strain>
    </source>
</reference>
<sequence length="69" mass="7674">MKTRKRLQRTSRINISFACSLLGNSIQQVVVNATTCPDKETLRAKLNTAAREFIDNAKGMAGGYENKSR</sequence>
<comment type="caution">
    <text evidence="1">The sequence shown here is derived from an EMBL/GenBank/DDBJ whole genome shotgun (WGS) entry which is preliminary data.</text>
</comment>
<proteinExistence type="predicted"/>
<dbReference type="Proteomes" id="UP000282087">
    <property type="component" value="Unassembled WGS sequence"/>
</dbReference>
<protein>
    <submittedName>
        <fullName evidence="1">Uncharacterized protein</fullName>
    </submittedName>
</protein>
<dbReference type="EMBL" id="QLLG01000201">
    <property type="protein sequence ID" value="RMX66487.1"/>
    <property type="molecule type" value="Genomic_DNA"/>
</dbReference>
<dbReference type="AlphaFoldDB" id="A0A3M6VJE2"/>
<dbReference type="STRING" id="542832.A0A3M6VJE2"/>
<gene>
    <name evidence="1" type="ORF">DD238_003032</name>
</gene>
<name>A0A3M6VJE2_9STRA</name>